<dbReference type="AlphaFoldDB" id="A0A2P6MZX6"/>
<sequence>MLIICSKVNSVLPIVLESYPFYFKIELSCTMVNIEDRSTINKTYLFPSDHAIKISLTKHISDLNNTIALWINNSFTTDDSVPDTKHRIHKFIAFRPKMAKSQQEISILTNVIKSLQIMYNLKLYESNSSPICLHLDQVKNHYMLLRTLVVYAETVICDKCKKSSTTQYKQTFGTELVRPLFWAYDFECRNFVDHLNNIHDELIKILKKHFWTFHNKQMAIIPPFTMMAYICSLHNQMGCHLIARAMTTVLGILKYSLNRGITHSNTHSCLECLGYVSCLYRKVLVLTAAVGDLESQSLLNGSVSDGRQVRVLAGHTKAYKCFAENLHTDHRKQAFSLIPPRNFRQCPKLGRAFLHKLGKLCTDWLREEEKGERRIQGSHVPSLWCWYYGQSCCGGMNGAHFRDKQWIQVERQTNSATYTKSAVTQETPYGSLYHEARNSARNWLVLFEFHVGDHWDVKFYQSLHS</sequence>
<evidence type="ECO:0000313" key="2">
    <source>
        <dbReference type="Proteomes" id="UP000241769"/>
    </source>
</evidence>
<organism evidence="1 2">
    <name type="scientific">Planoprotostelium fungivorum</name>
    <dbReference type="NCBI Taxonomy" id="1890364"/>
    <lineage>
        <taxon>Eukaryota</taxon>
        <taxon>Amoebozoa</taxon>
        <taxon>Evosea</taxon>
        <taxon>Variosea</taxon>
        <taxon>Cavosteliida</taxon>
        <taxon>Cavosteliaceae</taxon>
        <taxon>Planoprotostelium</taxon>
    </lineage>
</organism>
<dbReference type="EMBL" id="MDYQ01000273">
    <property type="protein sequence ID" value="PRP77233.1"/>
    <property type="molecule type" value="Genomic_DNA"/>
</dbReference>
<reference evidence="1 2" key="1">
    <citation type="journal article" date="2018" name="Genome Biol. Evol.">
        <title>Multiple Roots of Fruiting Body Formation in Amoebozoa.</title>
        <authorList>
            <person name="Hillmann F."/>
            <person name="Forbes G."/>
            <person name="Novohradska S."/>
            <person name="Ferling I."/>
            <person name="Riege K."/>
            <person name="Groth M."/>
            <person name="Westermann M."/>
            <person name="Marz M."/>
            <person name="Spaller T."/>
            <person name="Winckler T."/>
            <person name="Schaap P."/>
            <person name="Glockner G."/>
        </authorList>
    </citation>
    <scope>NUCLEOTIDE SEQUENCE [LARGE SCALE GENOMIC DNA]</scope>
    <source>
        <strain evidence="1 2">Jena</strain>
    </source>
</reference>
<dbReference type="InParanoid" id="A0A2P6MZX6"/>
<accession>A0A2P6MZX6</accession>
<proteinExistence type="predicted"/>
<dbReference type="Proteomes" id="UP000241769">
    <property type="component" value="Unassembled WGS sequence"/>
</dbReference>
<keyword evidence="2" id="KW-1185">Reference proteome</keyword>
<evidence type="ECO:0000313" key="1">
    <source>
        <dbReference type="EMBL" id="PRP77233.1"/>
    </source>
</evidence>
<name>A0A2P6MZX6_9EUKA</name>
<comment type="caution">
    <text evidence="1">The sequence shown here is derived from an EMBL/GenBank/DDBJ whole genome shotgun (WGS) entry which is preliminary data.</text>
</comment>
<protein>
    <submittedName>
        <fullName evidence="1">Uncharacterized protein</fullName>
    </submittedName>
</protein>
<gene>
    <name evidence="1" type="ORF">PROFUN_15127</name>
</gene>